<dbReference type="InterPro" id="IPR036291">
    <property type="entry name" value="NAD(P)-bd_dom_sf"/>
</dbReference>
<name>A0A2B4SJ30_STYPI</name>
<dbReference type="OrthoDB" id="419598at2759"/>
<dbReference type="GO" id="GO:0004074">
    <property type="term" value="F:biliverdin reductase [NAD(P)H] activity"/>
    <property type="evidence" value="ECO:0007669"/>
    <property type="project" value="TreeGrafter"/>
</dbReference>
<comment type="caution">
    <text evidence="3">The sequence shown here is derived from an EMBL/GenBank/DDBJ whole genome shotgun (WGS) entry which is preliminary data.</text>
</comment>
<dbReference type="STRING" id="50429.A0A2B4SJ30"/>
<dbReference type="Gene3D" id="3.40.50.720">
    <property type="entry name" value="NAD(P)-binding Rossmann-like Domain"/>
    <property type="match status" value="1"/>
</dbReference>
<feature type="chain" id="PRO_5013242283" evidence="1">
    <location>
        <begin position="25"/>
        <end position="222"/>
    </location>
</feature>
<feature type="signal peptide" evidence="1">
    <location>
        <begin position="1"/>
        <end position="24"/>
    </location>
</feature>
<sequence>MATAAGLLFPKLVVFGATGPTGLAVVQQALEKGHTVTAVARNPESFPIKQENLEVVKGDIFDVESLVPIIEGKNAVLSCLGFHKGTIFSPTTLYSKSITPITSAMERTGVGRLVCMTGIYTQKDPSNPRLWDWFGRPLARAFINDMVLMENIVMESKICYTIVRPPILTKGPLTETNYVVAEGQSVPRSAWRVSRADVAHFMLKSLQTNEWDNKGVAIAGKK</sequence>
<evidence type="ECO:0000313" key="4">
    <source>
        <dbReference type="Proteomes" id="UP000225706"/>
    </source>
</evidence>
<dbReference type="PANTHER" id="PTHR43355">
    <property type="entry name" value="FLAVIN REDUCTASE (NADPH)"/>
    <property type="match status" value="1"/>
</dbReference>
<accession>A0A2B4SJ30</accession>
<gene>
    <name evidence="3" type="primary">Blvrb</name>
    <name evidence="3" type="ORF">AWC38_SpisGene6105</name>
</gene>
<dbReference type="InterPro" id="IPR016040">
    <property type="entry name" value="NAD(P)-bd_dom"/>
</dbReference>
<dbReference type="CDD" id="cd05244">
    <property type="entry name" value="BVR-B_like_SDR_a"/>
    <property type="match status" value="1"/>
</dbReference>
<keyword evidence="4" id="KW-1185">Reference proteome</keyword>
<organism evidence="3 4">
    <name type="scientific">Stylophora pistillata</name>
    <name type="common">Smooth cauliflower coral</name>
    <dbReference type="NCBI Taxonomy" id="50429"/>
    <lineage>
        <taxon>Eukaryota</taxon>
        <taxon>Metazoa</taxon>
        <taxon>Cnidaria</taxon>
        <taxon>Anthozoa</taxon>
        <taxon>Hexacorallia</taxon>
        <taxon>Scleractinia</taxon>
        <taxon>Astrocoeniina</taxon>
        <taxon>Pocilloporidae</taxon>
        <taxon>Stylophora</taxon>
    </lineage>
</organism>
<dbReference type="InterPro" id="IPR051606">
    <property type="entry name" value="Polyketide_Oxido-like"/>
</dbReference>
<evidence type="ECO:0000259" key="2">
    <source>
        <dbReference type="Pfam" id="PF13460"/>
    </source>
</evidence>
<dbReference type="Proteomes" id="UP000225706">
    <property type="component" value="Unassembled WGS sequence"/>
</dbReference>
<dbReference type="PANTHER" id="PTHR43355:SF2">
    <property type="entry name" value="FLAVIN REDUCTASE (NADPH)"/>
    <property type="match status" value="1"/>
</dbReference>
<dbReference type="EMBL" id="LSMT01000070">
    <property type="protein sequence ID" value="PFX29129.1"/>
    <property type="molecule type" value="Genomic_DNA"/>
</dbReference>
<evidence type="ECO:0000256" key="1">
    <source>
        <dbReference type="SAM" id="SignalP"/>
    </source>
</evidence>
<protein>
    <submittedName>
        <fullName evidence="3">Flavin reductase (NADPH)</fullName>
    </submittedName>
</protein>
<evidence type="ECO:0000313" key="3">
    <source>
        <dbReference type="EMBL" id="PFX29129.1"/>
    </source>
</evidence>
<proteinExistence type="predicted"/>
<keyword evidence="1" id="KW-0732">Signal</keyword>
<reference evidence="4" key="1">
    <citation type="journal article" date="2017" name="bioRxiv">
        <title>Comparative analysis of the genomes of Stylophora pistillata and Acropora digitifera provides evidence for extensive differences between species of corals.</title>
        <authorList>
            <person name="Voolstra C.R."/>
            <person name="Li Y."/>
            <person name="Liew Y.J."/>
            <person name="Baumgarten S."/>
            <person name="Zoccola D."/>
            <person name="Flot J.-F."/>
            <person name="Tambutte S."/>
            <person name="Allemand D."/>
            <person name="Aranda M."/>
        </authorList>
    </citation>
    <scope>NUCLEOTIDE SEQUENCE [LARGE SCALE GENOMIC DNA]</scope>
</reference>
<dbReference type="AlphaFoldDB" id="A0A2B4SJ30"/>
<dbReference type="Pfam" id="PF13460">
    <property type="entry name" value="NAD_binding_10"/>
    <property type="match status" value="1"/>
</dbReference>
<dbReference type="SUPFAM" id="SSF51735">
    <property type="entry name" value="NAD(P)-binding Rossmann-fold domains"/>
    <property type="match status" value="1"/>
</dbReference>
<dbReference type="GO" id="GO:0042602">
    <property type="term" value="F:riboflavin reductase (NADPH) activity"/>
    <property type="evidence" value="ECO:0007669"/>
    <property type="project" value="TreeGrafter"/>
</dbReference>
<feature type="domain" description="NAD(P)-binding" evidence="2">
    <location>
        <begin position="16"/>
        <end position="207"/>
    </location>
</feature>